<gene>
    <name evidence="1" type="ORF">SAMN05421732_102256</name>
</gene>
<proteinExistence type="predicted"/>
<dbReference type="Proteomes" id="UP000243468">
    <property type="component" value="Unassembled WGS sequence"/>
</dbReference>
<dbReference type="STRING" id="1226327.SAMN05421732_102256"/>
<keyword evidence="2" id="KW-1185">Reference proteome</keyword>
<evidence type="ECO:0000313" key="1">
    <source>
        <dbReference type="EMBL" id="SDB98940.1"/>
    </source>
</evidence>
<organism evidence="1 2">
    <name type="scientific">Acinetobacter kookii</name>
    <dbReference type="NCBI Taxonomy" id="1226327"/>
    <lineage>
        <taxon>Bacteria</taxon>
        <taxon>Pseudomonadati</taxon>
        <taxon>Pseudomonadota</taxon>
        <taxon>Gammaproteobacteria</taxon>
        <taxon>Moraxellales</taxon>
        <taxon>Moraxellaceae</taxon>
        <taxon>Acinetobacter</taxon>
    </lineage>
</organism>
<accession>A0A1G6HXN0</accession>
<name>A0A1G6HXN0_9GAMM</name>
<dbReference type="RefSeq" id="WP_171259658.1">
    <property type="nucleotide sequence ID" value="NZ_BAABKJ010000001.1"/>
</dbReference>
<dbReference type="AlphaFoldDB" id="A0A1G6HXN0"/>
<protein>
    <submittedName>
        <fullName evidence="1">Uncharacterized protein</fullName>
    </submittedName>
</protein>
<reference evidence="2" key="1">
    <citation type="submission" date="2016-09" db="EMBL/GenBank/DDBJ databases">
        <authorList>
            <person name="Varghese N."/>
            <person name="Submissions S."/>
        </authorList>
    </citation>
    <scope>NUCLEOTIDE SEQUENCE [LARGE SCALE GENOMIC DNA]</scope>
    <source>
        <strain evidence="2">ANC 4667</strain>
    </source>
</reference>
<dbReference type="EMBL" id="FMYO01000002">
    <property type="protein sequence ID" value="SDB98940.1"/>
    <property type="molecule type" value="Genomic_DNA"/>
</dbReference>
<sequence>MTVPLKTNFSVKQCFPLFIFILLIGCQKPEPQPIPEQVQKQSQQDETVDLTLLCKNLEKNMLAINAERTTFALEQINQDLKLCLPLSTLAEQQHLLKLSNQMYDSFLSVDRTASQQVAFEAYAFDLSQHPTIQQHHFEQLNLRDQYLLKHKGQAYIELYDRGKGQINYRRSPEYLARIFAPYMPPAEQVFIENLASQNMLPVFSDQILIIEPHEIVSRALFWEDYLNQYPKSSYRKDAEYLLQMYTLFLFKGMSDSPVSDTYLDQYAIQSSSLDEIEKLAQVKNSHLAVQANKFLQFLQLSEQQRLKEIPVQLSPKEQQSMSEKQLALKQLDEYLGLQNLSLSNPRDCFSDAVCL</sequence>
<dbReference type="PROSITE" id="PS51257">
    <property type="entry name" value="PROKAR_LIPOPROTEIN"/>
    <property type="match status" value="1"/>
</dbReference>
<evidence type="ECO:0000313" key="2">
    <source>
        <dbReference type="Proteomes" id="UP000243468"/>
    </source>
</evidence>